<evidence type="ECO:0000313" key="2">
    <source>
        <dbReference type="Proteomes" id="UP000005475"/>
    </source>
</evidence>
<gene>
    <name evidence="1" type="ORF">BACOVA_04474</name>
</gene>
<sequence length="44" mass="4947">MCRTAYVCGLYGLHTWAVQPAYVGYKKTDILTGLLSCQIRIIIL</sequence>
<reference evidence="2" key="2">
    <citation type="submission" date="2007-04" db="EMBL/GenBank/DDBJ databases">
        <title>Draft genome sequence of Bacteroides ovatus (ATCC 8483).</title>
        <authorList>
            <person name="Sudarsanam P."/>
            <person name="Ley R."/>
            <person name="Guruge J."/>
            <person name="Turnbaugh P.J."/>
            <person name="Mahowald M."/>
            <person name="Liep D."/>
            <person name="Gordon J."/>
        </authorList>
    </citation>
    <scope>NUCLEOTIDE SEQUENCE [LARGE SCALE GENOMIC DNA]</scope>
    <source>
        <strain evidence="2">ATCC 8483 / DSM 1896 / JCM 5824 / BCRC 10623 / CCUG 4943 / NCTC 11153</strain>
    </source>
</reference>
<organism evidence="1 2">
    <name type="scientific">Bacteroides ovatus (strain ATCC 8483 / DSM 1896 / JCM 5824 / BCRC 10623 / CCUG 4943 / NCTC 11153)</name>
    <dbReference type="NCBI Taxonomy" id="411476"/>
    <lineage>
        <taxon>Bacteria</taxon>
        <taxon>Pseudomonadati</taxon>
        <taxon>Bacteroidota</taxon>
        <taxon>Bacteroidia</taxon>
        <taxon>Bacteroidales</taxon>
        <taxon>Bacteroidaceae</taxon>
        <taxon>Bacteroides</taxon>
    </lineage>
</organism>
<dbReference type="AlphaFoldDB" id="A0AAN3A5A3"/>
<proteinExistence type="predicted"/>
<dbReference type="Proteomes" id="UP000005475">
    <property type="component" value="Unassembled WGS sequence"/>
</dbReference>
<evidence type="ECO:0000313" key="1">
    <source>
        <dbReference type="EMBL" id="EDO10093.1"/>
    </source>
</evidence>
<protein>
    <submittedName>
        <fullName evidence="1">Uncharacterized protein</fullName>
    </submittedName>
</protein>
<comment type="caution">
    <text evidence="1">The sequence shown here is derived from an EMBL/GenBank/DDBJ whole genome shotgun (WGS) entry which is preliminary data.</text>
</comment>
<reference evidence="1 2" key="1">
    <citation type="submission" date="2007-03" db="EMBL/GenBank/DDBJ databases">
        <authorList>
            <person name="Fulton L."/>
            <person name="Clifton S."/>
            <person name="Fulton B."/>
            <person name="Xu J."/>
            <person name="Minx P."/>
            <person name="Pepin K.H."/>
            <person name="Johnson M."/>
            <person name="Thiruvilangam P."/>
            <person name="Bhonagiri V."/>
            <person name="Nash W.E."/>
            <person name="Mardis E.R."/>
            <person name="Wilson R.K."/>
        </authorList>
    </citation>
    <scope>NUCLEOTIDE SEQUENCE [LARGE SCALE GENOMIC DNA]</scope>
    <source>
        <strain evidence="2">ATCC 8483 / DSM 1896 / JCM 5824 / BCRC 10623 / CCUG 4943 / NCTC 11153</strain>
    </source>
</reference>
<name>A0AAN3A5A3_BACO1</name>
<dbReference type="EMBL" id="AAXF02000053">
    <property type="protein sequence ID" value="EDO10093.1"/>
    <property type="molecule type" value="Genomic_DNA"/>
</dbReference>
<accession>A0AAN3A5A3</accession>